<name>A0A7W3W499_9PSEU</name>
<keyword evidence="1" id="KW-1133">Transmembrane helix</keyword>
<gene>
    <name evidence="2" type="ORF">H4281_35945</name>
</gene>
<sequence length="73" mass="7340">MAINWGALGIVFVVALAAVVVLTGLFAYGVRGLSERVTARAHGGSGTVQLTGAVVCFAICAAVIGYGIYLIVA</sequence>
<dbReference type="EMBL" id="JACGZW010000014">
    <property type="protein sequence ID" value="MBB1158571.1"/>
    <property type="molecule type" value="Genomic_DNA"/>
</dbReference>
<proteinExistence type="predicted"/>
<feature type="transmembrane region" description="Helical" evidence="1">
    <location>
        <begin position="7"/>
        <end position="30"/>
    </location>
</feature>
<dbReference type="Proteomes" id="UP000526734">
    <property type="component" value="Unassembled WGS sequence"/>
</dbReference>
<keyword evidence="1" id="KW-0812">Transmembrane</keyword>
<feature type="transmembrane region" description="Helical" evidence="1">
    <location>
        <begin position="50"/>
        <end position="72"/>
    </location>
</feature>
<dbReference type="RefSeq" id="WP_182895320.1">
    <property type="nucleotide sequence ID" value="NZ_JACGZW010000014.1"/>
</dbReference>
<dbReference type="AlphaFoldDB" id="A0A7W3W499"/>
<evidence type="ECO:0000313" key="3">
    <source>
        <dbReference type="Proteomes" id="UP000526734"/>
    </source>
</evidence>
<keyword evidence="3" id="KW-1185">Reference proteome</keyword>
<organism evidence="2 3">
    <name type="scientific">Amycolatopsis dendrobii</name>
    <dbReference type="NCBI Taxonomy" id="2760662"/>
    <lineage>
        <taxon>Bacteria</taxon>
        <taxon>Bacillati</taxon>
        <taxon>Actinomycetota</taxon>
        <taxon>Actinomycetes</taxon>
        <taxon>Pseudonocardiales</taxon>
        <taxon>Pseudonocardiaceae</taxon>
        <taxon>Amycolatopsis</taxon>
    </lineage>
</organism>
<reference evidence="2 3" key="1">
    <citation type="submission" date="2020-08" db="EMBL/GenBank/DDBJ databases">
        <title>Amycolatopsis sp. nov. DR6-1 isolated from Dendrobium heterocarpum.</title>
        <authorList>
            <person name="Tedsree N."/>
            <person name="Kuncharoen N."/>
            <person name="Likhitwitayawuid K."/>
            <person name="Tanasupawat S."/>
        </authorList>
    </citation>
    <scope>NUCLEOTIDE SEQUENCE [LARGE SCALE GENOMIC DNA]</scope>
    <source>
        <strain evidence="2 3">DR6-1</strain>
    </source>
</reference>
<protein>
    <submittedName>
        <fullName evidence="2">Uncharacterized protein</fullName>
    </submittedName>
</protein>
<keyword evidence="1" id="KW-0472">Membrane</keyword>
<evidence type="ECO:0000256" key="1">
    <source>
        <dbReference type="SAM" id="Phobius"/>
    </source>
</evidence>
<comment type="caution">
    <text evidence="2">The sequence shown here is derived from an EMBL/GenBank/DDBJ whole genome shotgun (WGS) entry which is preliminary data.</text>
</comment>
<accession>A0A7W3W499</accession>
<evidence type="ECO:0000313" key="2">
    <source>
        <dbReference type="EMBL" id="MBB1158571.1"/>
    </source>
</evidence>